<comment type="caution">
    <text evidence="5">The sequence shown here is derived from an EMBL/GenBank/DDBJ whole genome shotgun (WGS) entry which is preliminary data.</text>
</comment>
<dbReference type="SUPFAM" id="SSF81606">
    <property type="entry name" value="PP2C-like"/>
    <property type="match status" value="1"/>
</dbReference>
<keyword evidence="6" id="KW-1185">Reference proteome</keyword>
<dbReference type="InterPro" id="IPR036457">
    <property type="entry name" value="PPM-type-like_dom_sf"/>
</dbReference>
<dbReference type="EMBL" id="MPUH01001754">
    <property type="protein sequence ID" value="OMJ66306.1"/>
    <property type="molecule type" value="Genomic_DNA"/>
</dbReference>
<protein>
    <recommendedName>
        <fullName evidence="4">PPM-type phosphatase domain-containing protein</fullName>
    </recommendedName>
</protein>
<comment type="subcellular location">
    <subcellularLocation>
        <location evidence="1">Membrane</location>
    </subcellularLocation>
</comment>
<dbReference type="Gene3D" id="3.60.40.10">
    <property type="entry name" value="PPM-type phosphatase domain"/>
    <property type="match status" value="1"/>
</dbReference>
<name>A0A1R2AP93_9CILI</name>
<evidence type="ECO:0000259" key="4">
    <source>
        <dbReference type="PROSITE" id="PS51746"/>
    </source>
</evidence>
<gene>
    <name evidence="5" type="ORF">SteCoe_36890</name>
</gene>
<evidence type="ECO:0000256" key="1">
    <source>
        <dbReference type="ARBA" id="ARBA00004370"/>
    </source>
</evidence>
<feature type="domain" description="PPM-type phosphatase" evidence="4">
    <location>
        <begin position="13"/>
        <end position="326"/>
    </location>
</feature>
<feature type="chain" id="PRO_5013159032" description="PPM-type phosphatase domain-containing protein" evidence="3">
    <location>
        <begin position="19"/>
        <end position="327"/>
    </location>
</feature>
<evidence type="ECO:0000313" key="5">
    <source>
        <dbReference type="EMBL" id="OMJ66306.1"/>
    </source>
</evidence>
<reference evidence="5 6" key="1">
    <citation type="submission" date="2016-11" db="EMBL/GenBank/DDBJ databases">
        <title>The macronuclear genome of Stentor coeruleus: a giant cell with tiny introns.</title>
        <authorList>
            <person name="Slabodnick M."/>
            <person name="Ruby J.G."/>
            <person name="Reiff S.B."/>
            <person name="Swart E.C."/>
            <person name="Gosai S."/>
            <person name="Prabakaran S."/>
            <person name="Witkowska E."/>
            <person name="Larue G.E."/>
            <person name="Fisher S."/>
            <person name="Freeman R.M."/>
            <person name="Gunawardena J."/>
            <person name="Chu W."/>
            <person name="Stover N.A."/>
            <person name="Gregory B.D."/>
            <person name="Nowacki M."/>
            <person name="Derisi J."/>
            <person name="Roy S.W."/>
            <person name="Marshall W.F."/>
            <person name="Sood P."/>
        </authorList>
    </citation>
    <scope>NUCLEOTIDE SEQUENCE [LARGE SCALE GENOMIC DNA]</scope>
    <source>
        <strain evidence="5">WM001</strain>
    </source>
</reference>
<keyword evidence="2" id="KW-0472">Membrane</keyword>
<organism evidence="5 6">
    <name type="scientific">Stentor coeruleus</name>
    <dbReference type="NCBI Taxonomy" id="5963"/>
    <lineage>
        <taxon>Eukaryota</taxon>
        <taxon>Sar</taxon>
        <taxon>Alveolata</taxon>
        <taxon>Ciliophora</taxon>
        <taxon>Postciliodesmatophora</taxon>
        <taxon>Heterotrichea</taxon>
        <taxon>Heterotrichida</taxon>
        <taxon>Stentoridae</taxon>
        <taxon>Stentor</taxon>
    </lineage>
</organism>
<dbReference type="OrthoDB" id="420076at2759"/>
<dbReference type="AlphaFoldDB" id="A0A1R2AP93"/>
<dbReference type="SMART" id="SM00332">
    <property type="entry name" value="PP2Cc"/>
    <property type="match status" value="1"/>
</dbReference>
<dbReference type="Pfam" id="PF00481">
    <property type="entry name" value="PP2C"/>
    <property type="match status" value="1"/>
</dbReference>
<feature type="signal peptide" evidence="3">
    <location>
        <begin position="1"/>
        <end position="18"/>
    </location>
</feature>
<dbReference type="Proteomes" id="UP000187209">
    <property type="component" value="Unassembled WGS sequence"/>
</dbReference>
<dbReference type="CDD" id="cd00143">
    <property type="entry name" value="PP2Cc"/>
    <property type="match status" value="1"/>
</dbReference>
<dbReference type="GO" id="GO:0004722">
    <property type="term" value="F:protein serine/threonine phosphatase activity"/>
    <property type="evidence" value="ECO:0007669"/>
    <property type="project" value="InterPro"/>
</dbReference>
<dbReference type="InterPro" id="IPR001932">
    <property type="entry name" value="PPM-type_phosphatase-like_dom"/>
</dbReference>
<accession>A0A1R2AP93</accession>
<keyword evidence="3" id="KW-0732">Signal</keyword>
<dbReference type="PROSITE" id="PS51746">
    <property type="entry name" value="PPM_2"/>
    <property type="match status" value="1"/>
</dbReference>
<evidence type="ECO:0000313" key="6">
    <source>
        <dbReference type="Proteomes" id="UP000187209"/>
    </source>
</evidence>
<evidence type="ECO:0000256" key="2">
    <source>
        <dbReference type="ARBA" id="ARBA00023136"/>
    </source>
</evidence>
<dbReference type="GO" id="GO:0016020">
    <property type="term" value="C:membrane"/>
    <property type="evidence" value="ECO:0007669"/>
    <property type="project" value="UniProtKB-SubCell"/>
</dbReference>
<proteinExistence type="predicted"/>
<sequence length="327" mass="36750">MLFELVSILISGVISCKSQQDLGHITYAANLPNEDRYVVDSIKGFKLAGVFDGHGGWQVSEFLKKNLKQYLEDHIQTTENWAEALNQTFDSLENSLIELARGSYKLGFSSVATVGACATVALVTENKFFVANTGDCQAILVTNRTGEVKGINICQIHSANNKNEQIKLAKEHPGEDDVVKCRREKACYVKGRLMPTRTFGDFYLKSQEFNNPDKIPSEYGFKKQRIENFSGPYITHTPDIQVRDVHSDDKYLILATDGLWDDISEQEAAEIAFMAKSPQEAADLLLDEVLNHAAYERNLQRHELEALPFTSKRAYHDDITVVVIPLK</sequence>
<dbReference type="InterPro" id="IPR015655">
    <property type="entry name" value="PP2C"/>
</dbReference>
<dbReference type="PANTHER" id="PTHR47992">
    <property type="entry name" value="PROTEIN PHOSPHATASE"/>
    <property type="match status" value="1"/>
</dbReference>
<evidence type="ECO:0000256" key="3">
    <source>
        <dbReference type="SAM" id="SignalP"/>
    </source>
</evidence>